<evidence type="ECO:0000313" key="2">
    <source>
        <dbReference type="Proteomes" id="UP000268048"/>
    </source>
</evidence>
<dbReference type="Proteomes" id="UP000268048">
    <property type="component" value="Chromosome"/>
</dbReference>
<dbReference type="RefSeq" id="WP_206429790.1">
    <property type="nucleotide sequence ID" value="NZ_CP027753.1"/>
</dbReference>
<proteinExistence type="predicted"/>
<name>A0A3G7TLP6_9PSED</name>
<dbReference type="AlphaFoldDB" id="A0A3G7TLP6"/>
<reference evidence="1 2" key="1">
    <citation type="submission" date="2018-03" db="EMBL/GenBank/DDBJ databases">
        <title>Diversity of phytobeneficial traits revealed by whole-genome analysis of worldwide-isolated phenazine-producing Pseudomonas spp.</title>
        <authorList>
            <person name="Biessy A."/>
            <person name="Novinscak A."/>
            <person name="Blom J."/>
            <person name="Leger G."/>
            <person name="Thomashow L.S."/>
            <person name="Cazorla F.M."/>
            <person name="Josic D."/>
            <person name="Filion M."/>
        </authorList>
    </citation>
    <scope>NUCLEOTIDE SEQUENCE [LARGE SCALE GENOMIC DNA]</scope>
    <source>
        <strain evidence="1 2">B25</strain>
    </source>
</reference>
<dbReference type="EMBL" id="CP027753">
    <property type="protein sequence ID" value="AZE47146.1"/>
    <property type="molecule type" value="Genomic_DNA"/>
</dbReference>
<gene>
    <name evidence="1" type="ORF">C4K04_1456</name>
</gene>
<accession>A0A3G7TLP6</accession>
<organism evidence="1 2">
    <name type="scientific">Pseudomonas chlororaphis</name>
    <dbReference type="NCBI Taxonomy" id="587753"/>
    <lineage>
        <taxon>Bacteria</taxon>
        <taxon>Pseudomonadati</taxon>
        <taxon>Pseudomonadota</taxon>
        <taxon>Gammaproteobacteria</taxon>
        <taxon>Pseudomonadales</taxon>
        <taxon>Pseudomonadaceae</taxon>
        <taxon>Pseudomonas</taxon>
    </lineage>
</organism>
<protein>
    <submittedName>
        <fullName evidence="1">Uncharacterized protein</fullName>
    </submittedName>
</protein>
<sequence>MSLTPEEQQVREIKRNEIVKCIDMQVRRDFDFMRAKQYWGKVLEETPIEVLAEALSLTLASGRYQMKPRCQCQCCRHC</sequence>
<evidence type="ECO:0000313" key="1">
    <source>
        <dbReference type="EMBL" id="AZE47146.1"/>
    </source>
</evidence>